<dbReference type="InterPro" id="IPR003879">
    <property type="entry name" value="Butyrophylin_SPRY"/>
</dbReference>
<dbReference type="PROSITE" id="PS50188">
    <property type="entry name" value="B302_SPRY"/>
    <property type="match status" value="1"/>
</dbReference>
<dbReference type="AlphaFoldDB" id="A0AAV6GWG1"/>
<dbReference type="PANTHER" id="PTHR25465">
    <property type="entry name" value="B-BOX DOMAIN CONTAINING"/>
    <property type="match status" value="1"/>
</dbReference>
<evidence type="ECO:0000313" key="6">
    <source>
        <dbReference type="Proteomes" id="UP000823561"/>
    </source>
</evidence>
<dbReference type="SMART" id="SM00449">
    <property type="entry name" value="SPRY"/>
    <property type="match status" value="1"/>
</dbReference>
<dbReference type="GO" id="GO:0008270">
    <property type="term" value="F:zinc ion binding"/>
    <property type="evidence" value="ECO:0007669"/>
    <property type="project" value="UniProtKB-KW"/>
</dbReference>
<protein>
    <recommendedName>
        <fullName evidence="4">B30.2/SPRY domain-containing protein</fullName>
    </recommendedName>
</protein>
<keyword evidence="2" id="KW-0863">Zinc-finger</keyword>
<dbReference type="PANTHER" id="PTHR25465:SF14">
    <property type="entry name" value="E3 UBIQUITIN-PROTEIN LIGASE TRIM65"/>
    <property type="match status" value="1"/>
</dbReference>
<evidence type="ECO:0000256" key="2">
    <source>
        <dbReference type="ARBA" id="ARBA00022771"/>
    </source>
</evidence>
<dbReference type="Pfam" id="PF00622">
    <property type="entry name" value="SPRY"/>
    <property type="match status" value="1"/>
</dbReference>
<dbReference type="InterPro" id="IPR001870">
    <property type="entry name" value="B30.2/SPRY"/>
</dbReference>
<name>A0AAV6GWG1_9TELE</name>
<dbReference type="Pfam" id="PF13765">
    <property type="entry name" value="PRY"/>
    <property type="match status" value="1"/>
</dbReference>
<dbReference type="Gene3D" id="2.60.120.920">
    <property type="match status" value="1"/>
</dbReference>
<dbReference type="GO" id="GO:0005737">
    <property type="term" value="C:cytoplasm"/>
    <property type="evidence" value="ECO:0007669"/>
    <property type="project" value="UniProtKB-ARBA"/>
</dbReference>
<dbReference type="InterPro" id="IPR003877">
    <property type="entry name" value="SPRY_dom"/>
</dbReference>
<dbReference type="InterPro" id="IPR051051">
    <property type="entry name" value="E3_ubiq-ligase_TRIM/RNF"/>
</dbReference>
<dbReference type="Proteomes" id="UP000823561">
    <property type="component" value="Chromosome 7"/>
</dbReference>
<keyword evidence="1" id="KW-0479">Metal-binding</keyword>
<dbReference type="CDD" id="cd16040">
    <property type="entry name" value="SPRY_PRY_SNTX"/>
    <property type="match status" value="1"/>
</dbReference>
<dbReference type="FunFam" id="2.60.120.920:FF:000037">
    <property type="entry name" value="Si:dkey-191j3.2"/>
    <property type="match status" value="1"/>
</dbReference>
<comment type="caution">
    <text evidence="5">The sequence shown here is derived from an EMBL/GenBank/DDBJ whole genome shotgun (WGS) entry which is preliminary data.</text>
</comment>
<dbReference type="InterPro" id="IPR013320">
    <property type="entry name" value="ConA-like_dom_sf"/>
</dbReference>
<evidence type="ECO:0000313" key="5">
    <source>
        <dbReference type="EMBL" id="KAG5277992.1"/>
    </source>
</evidence>
<evidence type="ECO:0000256" key="3">
    <source>
        <dbReference type="ARBA" id="ARBA00022833"/>
    </source>
</evidence>
<reference evidence="5" key="1">
    <citation type="submission" date="2020-10" db="EMBL/GenBank/DDBJ databases">
        <title>Chromosome-scale genome assembly of the Allis shad, Alosa alosa.</title>
        <authorList>
            <person name="Margot Z."/>
            <person name="Christophe K."/>
            <person name="Cabau C."/>
            <person name="Louis A."/>
            <person name="Berthelot C."/>
            <person name="Parey E."/>
            <person name="Roest Crollius H."/>
            <person name="Montfort J."/>
            <person name="Robinson-Rechavi M."/>
            <person name="Bucao C."/>
            <person name="Bouchez O."/>
            <person name="Gislard M."/>
            <person name="Lluch J."/>
            <person name="Milhes M."/>
            <person name="Lampietro C."/>
            <person name="Lopez Roques C."/>
            <person name="Donnadieu C."/>
            <person name="Braasch I."/>
            <person name="Desvignes T."/>
            <person name="Postlethwait J."/>
            <person name="Bobe J."/>
            <person name="Guiguen Y."/>
        </authorList>
    </citation>
    <scope>NUCLEOTIDE SEQUENCE</scope>
    <source>
        <strain evidence="5">M-15738</strain>
        <tissue evidence="5">Blood</tissue>
    </source>
</reference>
<gene>
    <name evidence="5" type="ORF">AALO_G00093660</name>
</gene>
<proteinExistence type="predicted"/>
<dbReference type="InterPro" id="IPR043136">
    <property type="entry name" value="B30.2/SPRY_sf"/>
</dbReference>
<feature type="domain" description="B30.2/SPRY" evidence="4">
    <location>
        <begin position="17"/>
        <end position="211"/>
    </location>
</feature>
<keyword evidence="6" id="KW-1185">Reference proteome</keyword>
<dbReference type="EMBL" id="JADWDJ010000007">
    <property type="protein sequence ID" value="KAG5277992.1"/>
    <property type="molecule type" value="Genomic_DNA"/>
</dbReference>
<dbReference type="InterPro" id="IPR006574">
    <property type="entry name" value="PRY"/>
</dbReference>
<accession>A0AAV6GWG1</accession>
<dbReference type="PRINTS" id="PR01407">
    <property type="entry name" value="BUTYPHLNCDUF"/>
</dbReference>
<evidence type="ECO:0000259" key="4">
    <source>
        <dbReference type="PROSITE" id="PS50188"/>
    </source>
</evidence>
<dbReference type="SUPFAM" id="SSF49899">
    <property type="entry name" value="Concanavalin A-like lectins/glucanases"/>
    <property type="match status" value="1"/>
</dbReference>
<sequence length="211" mass="23874">MLFARLENPHCKLETLNTDHCAEIRLRPGVRKYACELSLDPNTANNKLFLSGGNKRVTCVSEEQPYPEHPERFDDWLQILCKECLSGRCYWEAEWSGDGARIAVAYKSIKRKLRNNDSLVGRNAKSWTLDCSPDSYSAWHNDDRTMGSVPSSGSRRVGVYLDWPAGTLSFYSVSSDTLTHLHTFHSTFTEPVCPGFRITYVDSSACLCHIT</sequence>
<keyword evidence="3" id="KW-0862">Zinc</keyword>
<organism evidence="5 6">
    <name type="scientific">Alosa alosa</name>
    <name type="common">allis shad</name>
    <dbReference type="NCBI Taxonomy" id="278164"/>
    <lineage>
        <taxon>Eukaryota</taxon>
        <taxon>Metazoa</taxon>
        <taxon>Chordata</taxon>
        <taxon>Craniata</taxon>
        <taxon>Vertebrata</taxon>
        <taxon>Euteleostomi</taxon>
        <taxon>Actinopterygii</taxon>
        <taxon>Neopterygii</taxon>
        <taxon>Teleostei</taxon>
        <taxon>Clupei</taxon>
        <taxon>Clupeiformes</taxon>
        <taxon>Clupeoidei</taxon>
        <taxon>Clupeidae</taxon>
        <taxon>Alosa</taxon>
    </lineage>
</organism>
<dbReference type="SMART" id="SM00589">
    <property type="entry name" value="PRY"/>
    <property type="match status" value="1"/>
</dbReference>
<evidence type="ECO:0000256" key="1">
    <source>
        <dbReference type="ARBA" id="ARBA00022723"/>
    </source>
</evidence>